<feature type="domain" description="Insulin-like" evidence="8">
    <location>
        <begin position="30"/>
        <end position="130"/>
    </location>
</feature>
<dbReference type="PRINTS" id="PR00276">
    <property type="entry name" value="INSULINFAMLY"/>
</dbReference>
<evidence type="ECO:0000313" key="9">
    <source>
        <dbReference type="EMBL" id="KAK9870931.1"/>
    </source>
</evidence>
<evidence type="ECO:0000256" key="7">
    <source>
        <dbReference type="SAM" id="SignalP"/>
    </source>
</evidence>
<comment type="subunit">
    <text evidence="2">Heterodimer of a B chain and an A chain linked by two disulfide bonds.</text>
</comment>
<dbReference type="InterPro" id="IPR022353">
    <property type="entry name" value="Insulin_CS"/>
</dbReference>
<dbReference type="InterPro" id="IPR016179">
    <property type="entry name" value="Insulin-like"/>
</dbReference>
<sequence>MVAAKLFIILTVLCTLVANGFSGESRLKKIHFCGTHLVNSMSLVCNKHYHSRNTKKSGNYNQEFLDDNSIPEYFGNENQNALLPLHFFDRSFEDDINSYVPVHSSRRVKKGIYEECCENPCTIDDLRAYCY</sequence>
<dbReference type="AlphaFoldDB" id="A0AAW1TT60"/>
<protein>
    <recommendedName>
        <fullName evidence="8">Insulin-like domain-containing protein</fullName>
    </recommendedName>
</protein>
<dbReference type="EMBL" id="JARQZJ010000004">
    <property type="protein sequence ID" value="KAK9870931.1"/>
    <property type="molecule type" value="Genomic_DNA"/>
</dbReference>
<feature type="signal peptide" evidence="7">
    <location>
        <begin position="1"/>
        <end position="22"/>
    </location>
</feature>
<comment type="caution">
    <text evidence="9">The sequence shown here is derived from an EMBL/GenBank/DDBJ whole genome shotgun (WGS) entry which is preliminary data.</text>
</comment>
<evidence type="ECO:0000259" key="8">
    <source>
        <dbReference type="SMART" id="SM00078"/>
    </source>
</evidence>
<feature type="chain" id="PRO_5043732755" description="Insulin-like domain-containing protein" evidence="7">
    <location>
        <begin position="23"/>
        <end position="131"/>
    </location>
</feature>
<accession>A0AAW1TT60</accession>
<keyword evidence="3" id="KW-0165">Cleavage on pair of basic residues</keyword>
<evidence type="ECO:0000256" key="1">
    <source>
        <dbReference type="ARBA" id="ARBA00009034"/>
    </source>
</evidence>
<evidence type="ECO:0000256" key="5">
    <source>
        <dbReference type="ARBA" id="ARBA00023157"/>
    </source>
</evidence>
<dbReference type="PROSITE" id="PS00262">
    <property type="entry name" value="INSULIN"/>
    <property type="match status" value="1"/>
</dbReference>
<reference evidence="9 10" key="1">
    <citation type="submission" date="2023-03" db="EMBL/GenBank/DDBJ databases">
        <title>Genome insight into feeding habits of ladybird beetles.</title>
        <authorList>
            <person name="Li H.-S."/>
            <person name="Huang Y.-H."/>
            <person name="Pang H."/>
        </authorList>
    </citation>
    <scope>NUCLEOTIDE SEQUENCE [LARGE SCALE GENOMIC DNA]</scope>
    <source>
        <strain evidence="9">SYSU_2023b</strain>
        <tissue evidence="9">Whole body</tissue>
    </source>
</reference>
<comment type="subcellular location">
    <subcellularLocation>
        <location evidence="6">Secreted</location>
    </subcellularLocation>
</comment>
<evidence type="ECO:0000313" key="10">
    <source>
        <dbReference type="Proteomes" id="UP001431783"/>
    </source>
</evidence>
<dbReference type="PANTHER" id="PTHR13647:SF4">
    <property type="entry name" value="INSULIN-LIKE PEPTIDE 1-RELATED"/>
    <property type="match status" value="1"/>
</dbReference>
<dbReference type="SUPFAM" id="SSF56994">
    <property type="entry name" value="Insulin-like"/>
    <property type="match status" value="1"/>
</dbReference>
<keyword evidence="5" id="KW-1015">Disulfide bond</keyword>
<dbReference type="GO" id="GO:0005179">
    <property type="term" value="F:hormone activity"/>
    <property type="evidence" value="ECO:0007669"/>
    <property type="project" value="InterPro"/>
</dbReference>
<comment type="similarity">
    <text evidence="1 6">Belongs to the insulin family.</text>
</comment>
<keyword evidence="4 7" id="KW-0732">Signal</keyword>
<dbReference type="Pfam" id="PF00049">
    <property type="entry name" value="Insulin"/>
    <property type="match status" value="1"/>
</dbReference>
<evidence type="ECO:0000256" key="6">
    <source>
        <dbReference type="RuleBase" id="RU000406"/>
    </source>
</evidence>
<dbReference type="SMART" id="SM00078">
    <property type="entry name" value="IlGF"/>
    <property type="match status" value="1"/>
</dbReference>
<evidence type="ECO:0000256" key="2">
    <source>
        <dbReference type="ARBA" id="ARBA00011207"/>
    </source>
</evidence>
<gene>
    <name evidence="9" type="ORF">WA026_009893</name>
</gene>
<dbReference type="InterPro" id="IPR036438">
    <property type="entry name" value="Insulin-like_sf"/>
</dbReference>
<name>A0AAW1TT60_9CUCU</name>
<organism evidence="9 10">
    <name type="scientific">Henosepilachna vigintioctopunctata</name>
    <dbReference type="NCBI Taxonomy" id="420089"/>
    <lineage>
        <taxon>Eukaryota</taxon>
        <taxon>Metazoa</taxon>
        <taxon>Ecdysozoa</taxon>
        <taxon>Arthropoda</taxon>
        <taxon>Hexapoda</taxon>
        <taxon>Insecta</taxon>
        <taxon>Pterygota</taxon>
        <taxon>Neoptera</taxon>
        <taxon>Endopterygota</taxon>
        <taxon>Coleoptera</taxon>
        <taxon>Polyphaga</taxon>
        <taxon>Cucujiformia</taxon>
        <taxon>Coccinelloidea</taxon>
        <taxon>Coccinellidae</taxon>
        <taxon>Epilachninae</taxon>
        <taxon>Epilachnini</taxon>
        <taxon>Henosepilachna</taxon>
    </lineage>
</organism>
<keyword evidence="6" id="KW-0964">Secreted</keyword>
<dbReference type="GO" id="GO:0005576">
    <property type="term" value="C:extracellular region"/>
    <property type="evidence" value="ECO:0007669"/>
    <property type="project" value="UniProtKB-SubCell"/>
</dbReference>
<dbReference type="Gene3D" id="1.10.100.10">
    <property type="entry name" value="Insulin-like"/>
    <property type="match status" value="1"/>
</dbReference>
<dbReference type="InterPro" id="IPR022352">
    <property type="entry name" value="Ins/IGF/rlx"/>
</dbReference>
<keyword evidence="10" id="KW-1185">Reference proteome</keyword>
<dbReference type="PANTHER" id="PTHR13647">
    <property type="entry name" value="INSULIN-LIKE PEPTIDE 2-RELATED"/>
    <property type="match status" value="1"/>
</dbReference>
<proteinExistence type="inferred from homology"/>
<dbReference type="Proteomes" id="UP001431783">
    <property type="component" value="Unassembled WGS sequence"/>
</dbReference>
<evidence type="ECO:0000256" key="3">
    <source>
        <dbReference type="ARBA" id="ARBA00022685"/>
    </source>
</evidence>
<evidence type="ECO:0000256" key="4">
    <source>
        <dbReference type="ARBA" id="ARBA00022729"/>
    </source>
</evidence>